<protein>
    <recommendedName>
        <fullName evidence="1">1-phosphatidylinositol-4-phosphate 5-kinase</fullName>
        <ecNumber evidence="1">2.7.1.68</ecNumber>
    </recommendedName>
</protein>
<dbReference type="GeneID" id="107406864"/>
<dbReference type="EC" id="2.7.1.68" evidence="1"/>
<sequence>MERHQKDPTISDYKTTKSHLIRFSKNDPQPIPGITDYLWKDYCPAVFSRILQLGDVDSADYIPTVCCDETLNLIFQSRGKSGSLLFLSKDLRFVIKTVRKSELKCYFVVMSNAMQTDMSLDKYFDLKGTAKGRTLDKEVGHDKKVIHKDQDLEYSFYLHPLLRTRILGQIKYDCEFLEAENIMNYSLLLGIHFETSSEVTECSLDGTSTSSTKDEISENDEDADDSVDTVDTELTFADLYSSPDRFDHRFGVQMPARALQHPLHETGSTPTHRKAKAEECQDVTLCVAIVDLLKHYNMTKRFEHAYKSIQFDSKSISCVNPKAYSSRFLEFCSNILREDIELE</sequence>
<evidence type="ECO:0000256" key="4">
    <source>
        <dbReference type="SAM" id="MobiDB-lite"/>
    </source>
</evidence>
<proteinExistence type="predicted"/>
<dbReference type="InterPro" id="IPR023610">
    <property type="entry name" value="PInositol-4/5-P-5/4-kinase"/>
</dbReference>
<keyword evidence="2 3" id="KW-0418">Kinase</keyword>
<evidence type="ECO:0000256" key="3">
    <source>
        <dbReference type="PROSITE-ProRule" id="PRU00781"/>
    </source>
</evidence>
<evidence type="ECO:0000313" key="7">
    <source>
        <dbReference type="RefSeq" id="XP_048335537.2"/>
    </source>
</evidence>
<accession>A0ABM3IUD4</accession>
<dbReference type="PROSITE" id="PS51455">
    <property type="entry name" value="PIPK"/>
    <property type="match status" value="1"/>
</dbReference>
<evidence type="ECO:0000256" key="1">
    <source>
        <dbReference type="ARBA" id="ARBA00012172"/>
    </source>
</evidence>
<organism evidence="6 7">
    <name type="scientific">Ziziphus jujuba</name>
    <name type="common">Chinese jujube</name>
    <name type="synonym">Ziziphus sativa</name>
    <dbReference type="NCBI Taxonomy" id="326968"/>
    <lineage>
        <taxon>Eukaryota</taxon>
        <taxon>Viridiplantae</taxon>
        <taxon>Streptophyta</taxon>
        <taxon>Embryophyta</taxon>
        <taxon>Tracheophyta</taxon>
        <taxon>Spermatophyta</taxon>
        <taxon>Magnoliopsida</taxon>
        <taxon>eudicotyledons</taxon>
        <taxon>Gunneridae</taxon>
        <taxon>Pentapetalae</taxon>
        <taxon>rosids</taxon>
        <taxon>fabids</taxon>
        <taxon>Rosales</taxon>
        <taxon>Rhamnaceae</taxon>
        <taxon>Paliureae</taxon>
        <taxon>Ziziphus</taxon>
    </lineage>
</organism>
<dbReference type="InterPro" id="IPR002498">
    <property type="entry name" value="PInositol-4-P-4/5-kinase_core"/>
</dbReference>
<dbReference type="InterPro" id="IPR027483">
    <property type="entry name" value="PInositol-4-P-4/5-kinase_C_sf"/>
</dbReference>
<dbReference type="Gene3D" id="3.30.810.10">
    <property type="entry name" value="2-Layer Sandwich"/>
    <property type="match status" value="1"/>
</dbReference>
<feature type="domain" description="PIPK" evidence="5">
    <location>
        <begin position="1"/>
        <end position="336"/>
    </location>
</feature>
<keyword evidence="3" id="KW-0067">ATP-binding</keyword>
<dbReference type="SUPFAM" id="SSF56104">
    <property type="entry name" value="SAICAR synthase-like"/>
    <property type="match status" value="1"/>
</dbReference>
<keyword evidence="3" id="KW-0547">Nucleotide-binding</keyword>
<evidence type="ECO:0000259" key="5">
    <source>
        <dbReference type="PROSITE" id="PS51455"/>
    </source>
</evidence>
<evidence type="ECO:0000256" key="2">
    <source>
        <dbReference type="ARBA" id="ARBA00022777"/>
    </source>
</evidence>
<name>A0ABM3IUD4_ZIZJJ</name>
<keyword evidence="3" id="KW-0808">Transferase</keyword>
<dbReference type="PANTHER" id="PTHR23086">
    <property type="entry name" value="PHOSPHATIDYLINOSITOL-4-PHOSPHATE 5-KINASE"/>
    <property type="match status" value="1"/>
</dbReference>
<dbReference type="RefSeq" id="XP_048335537.2">
    <property type="nucleotide sequence ID" value="XM_048479580.2"/>
</dbReference>
<evidence type="ECO:0000313" key="6">
    <source>
        <dbReference type="Proteomes" id="UP001652623"/>
    </source>
</evidence>
<gene>
    <name evidence="7" type="primary">LOC107406864</name>
</gene>
<dbReference type="PANTHER" id="PTHR23086:SF111">
    <property type="entry name" value="PHOSPHATIDYLINOSITOL 4-PHOSPHATE 5-KINASE 10"/>
    <property type="match status" value="1"/>
</dbReference>
<dbReference type="Pfam" id="PF01504">
    <property type="entry name" value="PIP5K"/>
    <property type="match status" value="1"/>
</dbReference>
<feature type="region of interest" description="Disordered" evidence="4">
    <location>
        <begin position="203"/>
        <end position="227"/>
    </location>
</feature>
<dbReference type="SMART" id="SM00330">
    <property type="entry name" value="PIPKc"/>
    <property type="match status" value="1"/>
</dbReference>
<dbReference type="Proteomes" id="UP001652623">
    <property type="component" value="Chromosome 7"/>
</dbReference>
<reference evidence="7" key="1">
    <citation type="submission" date="2025-08" db="UniProtKB">
        <authorList>
            <consortium name="RefSeq"/>
        </authorList>
    </citation>
    <scope>IDENTIFICATION</scope>
    <source>
        <tissue evidence="7">Seedling</tissue>
    </source>
</reference>
<keyword evidence="6" id="KW-1185">Reference proteome</keyword>
<feature type="compositionally biased region" description="Acidic residues" evidence="4">
    <location>
        <begin position="217"/>
        <end position="227"/>
    </location>
</feature>